<feature type="modified residue" description="4-aspartylphosphate" evidence="1">
    <location>
        <position position="54"/>
    </location>
</feature>
<dbReference type="Pfam" id="PF13487">
    <property type="entry name" value="HD_5"/>
    <property type="match status" value="1"/>
</dbReference>
<gene>
    <name evidence="6" type="ORF">DV711_00540</name>
</gene>
<dbReference type="OrthoDB" id="9816273at2"/>
<dbReference type="Proteomes" id="UP000253769">
    <property type="component" value="Unassembled WGS sequence"/>
</dbReference>
<evidence type="ECO:0000256" key="2">
    <source>
        <dbReference type="SAM" id="Coils"/>
    </source>
</evidence>
<keyword evidence="7" id="KW-1185">Reference proteome</keyword>
<evidence type="ECO:0000256" key="1">
    <source>
        <dbReference type="PROSITE-ProRule" id="PRU00169"/>
    </source>
</evidence>
<feature type="coiled-coil region" evidence="2">
    <location>
        <begin position="109"/>
        <end position="136"/>
    </location>
</feature>
<dbReference type="PANTHER" id="PTHR45228">
    <property type="entry name" value="CYCLIC DI-GMP PHOSPHODIESTERASE TM_0186-RELATED"/>
    <property type="match status" value="1"/>
</dbReference>
<evidence type="ECO:0000259" key="4">
    <source>
        <dbReference type="PROSITE" id="PS51831"/>
    </source>
</evidence>
<dbReference type="EMBL" id="QQOH01000001">
    <property type="protein sequence ID" value="RDE24127.1"/>
    <property type="molecule type" value="Genomic_DNA"/>
</dbReference>
<dbReference type="PROSITE" id="PS50110">
    <property type="entry name" value="RESPONSE_REGULATORY"/>
    <property type="match status" value="1"/>
</dbReference>
<dbReference type="AlphaFoldDB" id="A0A369WR29"/>
<accession>A0A369WR29</accession>
<dbReference type="GO" id="GO:0000160">
    <property type="term" value="P:phosphorelay signal transduction system"/>
    <property type="evidence" value="ECO:0007669"/>
    <property type="project" value="InterPro"/>
</dbReference>
<dbReference type="PANTHER" id="PTHR45228:SF1">
    <property type="entry name" value="CYCLIC DI-GMP PHOSPHODIESTERASE TM_0186"/>
    <property type="match status" value="1"/>
</dbReference>
<comment type="caution">
    <text evidence="6">The sequence shown here is derived from an EMBL/GenBank/DDBJ whole genome shotgun (WGS) entry which is preliminary data.</text>
</comment>
<keyword evidence="1" id="KW-0597">Phosphoprotein</keyword>
<evidence type="ECO:0000313" key="7">
    <source>
        <dbReference type="Proteomes" id="UP000253769"/>
    </source>
</evidence>
<organism evidence="6 7">
    <name type="scientific">Motiliproteus coralliicola</name>
    <dbReference type="NCBI Taxonomy" id="2283196"/>
    <lineage>
        <taxon>Bacteria</taxon>
        <taxon>Pseudomonadati</taxon>
        <taxon>Pseudomonadota</taxon>
        <taxon>Gammaproteobacteria</taxon>
        <taxon>Oceanospirillales</taxon>
        <taxon>Oceanospirillaceae</taxon>
        <taxon>Motiliproteus</taxon>
    </lineage>
</organism>
<reference evidence="6 7" key="1">
    <citation type="submission" date="2018-07" db="EMBL/GenBank/DDBJ databases">
        <title>Motiliproteus coralliicola sp. nov., a bacterium isolated from Coral.</title>
        <authorList>
            <person name="Wang G."/>
        </authorList>
    </citation>
    <scope>NUCLEOTIDE SEQUENCE [LARGE SCALE GENOMIC DNA]</scope>
    <source>
        <strain evidence="6 7">C34</strain>
    </source>
</reference>
<name>A0A369WR29_9GAMM</name>
<evidence type="ECO:0000313" key="6">
    <source>
        <dbReference type="EMBL" id="RDE24127.1"/>
    </source>
</evidence>
<dbReference type="Gene3D" id="3.40.50.2300">
    <property type="match status" value="1"/>
</dbReference>
<protein>
    <submittedName>
        <fullName evidence="6">Response regulator</fullName>
    </submittedName>
</protein>
<dbReference type="RefSeq" id="WP_114693709.1">
    <property type="nucleotide sequence ID" value="NZ_QQOH01000001.1"/>
</dbReference>
<dbReference type="InterPro" id="IPR037522">
    <property type="entry name" value="HD_GYP_dom"/>
</dbReference>
<dbReference type="NCBIfam" id="TIGR00277">
    <property type="entry name" value="HDIG"/>
    <property type="match status" value="1"/>
</dbReference>
<feature type="domain" description="HD" evidence="4">
    <location>
        <begin position="169"/>
        <end position="293"/>
    </location>
</feature>
<dbReference type="InterPro" id="IPR006675">
    <property type="entry name" value="HDIG_dom"/>
</dbReference>
<dbReference type="InterPro" id="IPR001789">
    <property type="entry name" value="Sig_transdc_resp-reg_receiver"/>
</dbReference>
<dbReference type="InterPro" id="IPR011006">
    <property type="entry name" value="CheY-like_superfamily"/>
</dbReference>
<dbReference type="InterPro" id="IPR003607">
    <property type="entry name" value="HD/PDEase_dom"/>
</dbReference>
<dbReference type="Pfam" id="PF00072">
    <property type="entry name" value="Response_reg"/>
    <property type="match status" value="1"/>
</dbReference>
<evidence type="ECO:0000259" key="3">
    <source>
        <dbReference type="PROSITE" id="PS50110"/>
    </source>
</evidence>
<feature type="domain" description="HD-GYP" evidence="5">
    <location>
        <begin position="147"/>
        <end position="348"/>
    </location>
</feature>
<dbReference type="SUPFAM" id="SSF109604">
    <property type="entry name" value="HD-domain/PDEase-like"/>
    <property type="match status" value="1"/>
</dbReference>
<dbReference type="SMART" id="SM00471">
    <property type="entry name" value="HDc"/>
    <property type="match status" value="1"/>
</dbReference>
<feature type="domain" description="Response regulatory" evidence="3">
    <location>
        <begin position="4"/>
        <end position="120"/>
    </location>
</feature>
<proteinExistence type="predicted"/>
<dbReference type="PROSITE" id="PS51831">
    <property type="entry name" value="HD"/>
    <property type="match status" value="1"/>
</dbReference>
<dbReference type="GO" id="GO:0008081">
    <property type="term" value="F:phosphoric diester hydrolase activity"/>
    <property type="evidence" value="ECO:0007669"/>
    <property type="project" value="UniProtKB-ARBA"/>
</dbReference>
<dbReference type="SUPFAM" id="SSF52172">
    <property type="entry name" value="CheY-like"/>
    <property type="match status" value="1"/>
</dbReference>
<evidence type="ECO:0000259" key="5">
    <source>
        <dbReference type="PROSITE" id="PS51832"/>
    </source>
</evidence>
<dbReference type="Gene3D" id="1.10.3210.10">
    <property type="entry name" value="Hypothetical protein af1432"/>
    <property type="match status" value="1"/>
</dbReference>
<keyword evidence="2" id="KW-0175">Coiled coil</keyword>
<dbReference type="PROSITE" id="PS51832">
    <property type="entry name" value="HD_GYP"/>
    <property type="match status" value="1"/>
</dbReference>
<dbReference type="InterPro" id="IPR006674">
    <property type="entry name" value="HD_domain"/>
</dbReference>
<dbReference type="CDD" id="cd00077">
    <property type="entry name" value="HDc"/>
    <property type="match status" value="1"/>
</dbReference>
<dbReference type="SMART" id="SM00448">
    <property type="entry name" value="REC"/>
    <property type="match status" value="1"/>
</dbReference>
<dbReference type="CDD" id="cd17536">
    <property type="entry name" value="REC_YesN-like"/>
    <property type="match status" value="1"/>
</dbReference>
<dbReference type="InterPro" id="IPR052020">
    <property type="entry name" value="Cyclic_di-GMP/3'3'-cGAMP_PDE"/>
</dbReference>
<sequence>MDKTILIVDDEPSIRNLLDRMISRWGYDVQQACDGLDALSVLDANPDIRLVLSDLRMPHCNGLEFMQRALQKYKREFEFIVLTGDGEKHDAVQAMRMGAREFLDKPIDRADLEQAIQSAQERLQQSDQEQAKMRKLEVANLQQARFLDEADEQLIDRLAVIAQYRDVETAEHCVRVGLNAELLARLAGLDLHTQHLVRLAGVLHDIGKIGIPDNILFKEGPLSFEEFEIMKRHTDIGYSMLTGSGTELIDTAACIAKTHHERWDGTGYNDGLYQEETPIFGRLVTIADVYDALRSKRRYKPAFSHLEAVKIITQGDGRTDPNHFDPKLLNLFREHHHRFAEVYDSMPDEAI</sequence>